<keyword evidence="4 7" id="KW-0732">Signal</keyword>
<gene>
    <name evidence="9" type="ORF">NSCI0253_LOCUS27932</name>
</gene>
<dbReference type="InterPro" id="IPR015720">
    <property type="entry name" value="Emp24-like"/>
</dbReference>
<dbReference type="AlphaFoldDB" id="A0A7S1AGK8"/>
<feature type="signal peptide" evidence="7">
    <location>
        <begin position="1"/>
        <end position="26"/>
    </location>
</feature>
<dbReference type="EMBL" id="HBFQ01039398">
    <property type="protein sequence ID" value="CAD8853581.1"/>
    <property type="molecule type" value="Transcribed_RNA"/>
</dbReference>
<evidence type="ECO:0000313" key="9">
    <source>
        <dbReference type="EMBL" id="CAD8853581.1"/>
    </source>
</evidence>
<keyword evidence="3" id="KW-0812">Transmembrane</keyword>
<evidence type="ECO:0000256" key="4">
    <source>
        <dbReference type="ARBA" id="ARBA00022729"/>
    </source>
</evidence>
<name>A0A7S1AGK8_NOCSC</name>
<keyword evidence="6" id="KW-0472">Membrane</keyword>
<dbReference type="GO" id="GO:0016020">
    <property type="term" value="C:membrane"/>
    <property type="evidence" value="ECO:0007669"/>
    <property type="project" value="UniProtKB-SubCell"/>
</dbReference>
<comment type="subcellular location">
    <subcellularLocation>
        <location evidence="1">Membrane</location>
        <topology evidence="1">Single-pass type I membrane protein</topology>
    </subcellularLocation>
</comment>
<reference evidence="9" key="1">
    <citation type="submission" date="2021-01" db="EMBL/GenBank/DDBJ databases">
        <authorList>
            <person name="Corre E."/>
            <person name="Pelletier E."/>
            <person name="Niang G."/>
            <person name="Scheremetjew M."/>
            <person name="Finn R."/>
            <person name="Kale V."/>
            <person name="Holt S."/>
            <person name="Cochrane G."/>
            <person name="Meng A."/>
            <person name="Brown T."/>
            <person name="Cohen L."/>
        </authorList>
    </citation>
    <scope>NUCLEOTIDE SEQUENCE</scope>
</reference>
<evidence type="ECO:0000256" key="2">
    <source>
        <dbReference type="ARBA" id="ARBA00007104"/>
    </source>
</evidence>
<feature type="domain" description="GOLD" evidence="8">
    <location>
        <begin position="26"/>
        <end position="223"/>
    </location>
</feature>
<dbReference type="PANTHER" id="PTHR22811">
    <property type="entry name" value="TRANSMEMBRANE EMP24 DOMAIN-CONTAINING PROTEIN"/>
    <property type="match status" value="1"/>
</dbReference>
<evidence type="ECO:0000256" key="1">
    <source>
        <dbReference type="ARBA" id="ARBA00004479"/>
    </source>
</evidence>
<sequence>MSQGVRIASQLFVCRLLLSLFFEGEGAYLLVDEGREKCFFEHVLQHEVLKTTYSASVDLGNQEVPDSVQCQFLVTDPSQKALKDTFVLSAGKGDSALAFAAQTGGDHKICVSCSGTAHLWGTGTQTRWTLNFDVVGEQSENPFSNTKGASLTRMQDTHSGVEELIERLTAIADDNDYERTLDSEWSKASERVGSHVVGVKLMQALLIGCVTAFQVRHMALFLQRHRSLDCCLPIGFHGGKCSA</sequence>
<keyword evidence="5" id="KW-1133">Transmembrane helix</keyword>
<proteinExistence type="inferred from homology"/>
<evidence type="ECO:0000256" key="7">
    <source>
        <dbReference type="SAM" id="SignalP"/>
    </source>
</evidence>
<evidence type="ECO:0000256" key="3">
    <source>
        <dbReference type="ARBA" id="ARBA00022692"/>
    </source>
</evidence>
<accession>A0A7S1AGK8</accession>
<comment type="similarity">
    <text evidence="2">Belongs to the EMP24/GP25L family.</text>
</comment>
<evidence type="ECO:0000259" key="8">
    <source>
        <dbReference type="SMART" id="SM01190"/>
    </source>
</evidence>
<evidence type="ECO:0000256" key="6">
    <source>
        <dbReference type="ARBA" id="ARBA00023136"/>
    </source>
</evidence>
<feature type="chain" id="PRO_5030973741" description="GOLD domain-containing protein" evidence="7">
    <location>
        <begin position="27"/>
        <end position="243"/>
    </location>
</feature>
<protein>
    <recommendedName>
        <fullName evidence="8">GOLD domain-containing protein</fullName>
    </recommendedName>
</protein>
<evidence type="ECO:0000256" key="5">
    <source>
        <dbReference type="ARBA" id="ARBA00022989"/>
    </source>
</evidence>
<organism evidence="9">
    <name type="scientific">Noctiluca scintillans</name>
    <name type="common">Sea sparkle</name>
    <name type="synonym">Red tide dinoflagellate</name>
    <dbReference type="NCBI Taxonomy" id="2966"/>
    <lineage>
        <taxon>Eukaryota</taxon>
        <taxon>Sar</taxon>
        <taxon>Alveolata</taxon>
        <taxon>Dinophyceae</taxon>
        <taxon>Noctilucales</taxon>
        <taxon>Noctilucaceae</taxon>
        <taxon>Noctiluca</taxon>
    </lineage>
</organism>
<dbReference type="InterPro" id="IPR009038">
    <property type="entry name" value="GOLD_dom"/>
</dbReference>
<dbReference type="SMART" id="SM01190">
    <property type="entry name" value="EMP24_GP25L"/>
    <property type="match status" value="1"/>
</dbReference>
<dbReference type="Pfam" id="PF01105">
    <property type="entry name" value="EMP24_GP25L"/>
    <property type="match status" value="1"/>
</dbReference>